<accession>A0A9D4IFW2</accession>
<organism evidence="1 2">
    <name type="scientific">Dreissena polymorpha</name>
    <name type="common">Zebra mussel</name>
    <name type="synonym">Mytilus polymorpha</name>
    <dbReference type="NCBI Taxonomy" id="45954"/>
    <lineage>
        <taxon>Eukaryota</taxon>
        <taxon>Metazoa</taxon>
        <taxon>Spiralia</taxon>
        <taxon>Lophotrochozoa</taxon>
        <taxon>Mollusca</taxon>
        <taxon>Bivalvia</taxon>
        <taxon>Autobranchia</taxon>
        <taxon>Heteroconchia</taxon>
        <taxon>Euheterodonta</taxon>
        <taxon>Imparidentia</taxon>
        <taxon>Neoheterodontei</taxon>
        <taxon>Myida</taxon>
        <taxon>Dreissenoidea</taxon>
        <taxon>Dreissenidae</taxon>
        <taxon>Dreissena</taxon>
    </lineage>
</organism>
<gene>
    <name evidence="1" type="ORF">DPMN_173218</name>
</gene>
<evidence type="ECO:0000313" key="2">
    <source>
        <dbReference type="Proteomes" id="UP000828390"/>
    </source>
</evidence>
<dbReference type="AlphaFoldDB" id="A0A9D4IFW2"/>
<dbReference type="EMBL" id="JAIWYP010000009">
    <property type="protein sequence ID" value="KAH3771889.1"/>
    <property type="molecule type" value="Genomic_DNA"/>
</dbReference>
<name>A0A9D4IFW2_DREPO</name>
<reference evidence="1" key="2">
    <citation type="submission" date="2020-11" db="EMBL/GenBank/DDBJ databases">
        <authorList>
            <person name="McCartney M.A."/>
            <person name="Auch B."/>
            <person name="Kono T."/>
            <person name="Mallez S."/>
            <person name="Becker A."/>
            <person name="Gohl D.M."/>
            <person name="Silverstein K.A.T."/>
            <person name="Koren S."/>
            <person name="Bechman K.B."/>
            <person name="Herman A."/>
            <person name="Abrahante J.E."/>
            <person name="Garbe J."/>
        </authorList>
    </citation>
    <scope>NUCLEOTIDE SEQUENCE</scope>
    <source>
        <strain evidence="1">Duluth1</strain>
        <tissue evidence="1">Whole animal</tissue>
    </source>
</reference>
<evidence type="ECO:0000313" key="1">
    <source>
        <dbReference type="EMBL" id="KAH3771889.1"/>
    </source>
</evidence>
<reference evidence="1" key="1">
    <citation type="journal article" date="2019" name="bioRxiv">
        <title>The Genome of the Zebra Mussel, Dreissena polymorpha: A Resource for Invasive Species Research.</title>
        <authorList>
            <person name="McCartney M.A."/>
            <person name="Auch B."/>
            <person name="Kono T."/>
            <person name="Mallez S."/>
            <person name="Zhang Y."/>
            <person name="Obille A."/>
            <person name="Becker A."/>
            <person name="Abrahante J.E."/>
            <person name="Garbe J."/>
            <person name="Badalamenti J.P."/>
            <person name="Herman A."/>
            <person name="Mangelson H."/>
            <person name="Liachko I."/>
            <person name="Sullivan S."/>
            <person name="Sone E.D."/>
            <person name="Koren S."/>
            <person name="Silverstein K.A.T."/>
            <person name="Beckman K.B."/>
            <person name="Gohl D.M."/>
        </authorList>
    </citation>
    <scope>NUCLEOTIDE SEQUENCE</scope>
    <source>
        <strain evidence="1">Duluth1</strain>
        <tissue evidence="1">Whole animal</tissue>
    </source>
</reference>
<dbReference type="Proteomes" id="UP000828390">
    <property type="component" value="Unassembled WGS sequence"/>
</dbReference>
<sequence>MKPLLKKKNEQSTFLCMTHSQCDHSLATLEALASLPLDYSQAVKVFHLSWFRKGPNEILGISALKKTPVSWKYVSLWLNGATTSAVGLIPTPWPEICNTFRKK</sequence>
<proteinExistence type="predicted"/>
<keyword evidence="2" id="KW-1185">Reference proteome</keyword>
<comment type="caution">
    <text evidence="1">The sequence shown here is derived from an EMBL/GenBank/DDBJ whole genome shotgun (WGS) entry which is preliminary data.</text>
</comment>
<protein>
    <submittedName>
        <fullName evidence="1">Uncharacterized protein</fullName>
    </submittedName>
</protein>